<proteinExistence type="predicted"/>
<sequence>MTLIAQIRLIAAAQWENDPSLGWDSTPKTFHQVKESFFDFWTTALGAASPREARKVFTGMPSPCIQSISSKKA</sequence>
<protein>
    <submittedName>
        <fullName evidence="1">Uncharacterized protein</fullName>
    </submittedName>
</protein>
<name>A0AAW8M225_AGRTU</name>
<accession>A0AAW8M225</accession>
<organism evidence="1 2">
    <name type="scientific">Agrobacterium tumefaciens</name>
    <dbReference type="NCBI Taxonomy" id="358"/>
    <lineage>
        <taxon>Bacteria</taxon>
        <taxon>Pseudomonadati</taxon>
        <taxon>Pseudomonadota</taxon>
        <taxon>Alphaproteobacteria</taxon>
        <taxon>Hyphomicrobiales</taxon>
        <taxon>Rhizobiaceae</taxon>
        <taxon>Rhizobium/Agrobacterium group</taxon>
        <taxon>Agrobacterium</taxon>
        <taxon>Agrobacterium tumefaciens complex</taxon>
    </lineage>
</organism>
<comment type="caution">
    <text evidence="1">The sequence shown here is derived from an EMBL/GenBank/DDBJ whole genome shotgun (WGS) entry which is preliminary data.</text>
</comment>
<dbReference type="RefSeq" id="WP_162693445.1">
    <property type="nucleotide sequence ID" value="NZ_JAGIPM010000010.1"/>
</dbReference>
<evidence type="ECO:0000313" key="1">
    <source>
        <dbReference type="EMBL" id="MDR6705330.1"/>
    </source>
</evidence>
<gene>
    <name evidence="1" type="ORF">J2W61_005205</name>
</gene>
<evidence type="ECO:0000313" key="2">
    <source>
        <dbReference type="Proteomes" id="UP001265315"/>
    </source>
</evidence>
<reference evidence="1" key="1">
    <citation type="submission" date="2023-07" db="EMBL/GenBank/DDBJ databases">
        <title>Sorghum-associated microbial communities from plants grown in Nebraska, USA.</title>
        <authorList>
            <person name="Schachtman D."/>
        </authorList>
    </citation>
    <scope>NUCLEOTIDE SEQUENCE</scope>
    <source>
        <strain evidence="1">1457</strain>
    </source>
</reference>
<dbReference type="AlphaFoldDB" id="A0AAW8M225"/>
<dbReference type="EMBL" id="JAVDSW010000009">
    <property type="protein sequence ID" value="MDR6705330.1"/>
    <property type="molecule type" value="Genomic_DNA"/>
</dbReference>
<dbReference type="Proteomes" id="UP001265315">
    <property type="component" value="Unassembled WGS sequence"/>
</dbReference>